<evidence type="ECO:0000313" key="3">
    <source>
        <dbReference type="EMBL" id="KAK1939908.1"/>
    </source>
</evidence>
<dbReference type="EMBL" id="JASMQC010000015">
    <property type="protein sequence ID" value="KAK1939908.1"/>
    <property type="molecule type" value="Genomic_DNA"/>
</dbReference>
<feature type="region of interest" description="Disordered" evidence="1">
    <location>
        <begin position="1"/>
        <end position="74"/>
    </location>
</feature>
<dbReference type="Proteomes" id="UP001259832">
    <property type="component" value="Unassembled WGS sequence"/>
</dbReference>
<reference evidence="3" key="1">
    <citation type="submission" date="2023-08" db="EMBL/GenBank/DDBJ databases">
        <title>Reference Genome Resource for the Citrus Pathogen Phytophthora citrophthora.</title>
        <authorList>
            <person name="Moller H."/>
            <person name="Coetzee B."/>
            <person name="Rose L.J."/>
            <person name="Van Niekerk J.M."/>
        </authorList>
    </citation>
    <scope>NUCLEOTIDE SEQUENCE</scope>
    <source>
        <strain evidence="3">STE-U-9442</strain>
    </source>
</reference>
<dbReference type="PANTHER" id="PTHR37616:SF2">
    <property type="entry name" value="BZIP DOMAIN-CONTAINING PROTEIN"/>
    <property type="match status" value="1"/>
</dbReference>
<dbReference type="SMART" id="SM00338">
    <property type="entry name" value="BRLZ"/>
    <property type="match status" value="1"/>
</dbReference>
<dbReference type="GO" id="GO:0003700">
    <property type="term" value="F:DNA-binding transcription factor activity"/>
    <property type="evidence" value="ECO:0007669"/>
    <property type="project" value="InterPro"/>
</dbReference>
<proteinExistence type="predicted"/>
<evidence type="ECO:0000259" key="2">
    <source>
        <dbReference type="PROSITE" id="PS50217"/>
    </source>
</evidence>
<dbReference type="SUPFAM" id="SSF57959">
    <property type="entry name" value="Leucine zipper domain"/>
    <property type="match status" value="1"/>
</dbReference>
<dbReference type="InterPro" id="IPR004827">
    <property type="entry name" value="bZIP"/>
</dbReference>
<dbReference type="Pfam" id="PF00170">
    <property type="entry name" value="bZIP_1"/>
    <property type="match status" value="1"/>
</dbReference>
<organism evidence="3 4">
    <name type="scientific">Phytophthora citrophthora</name>
    <dbReference type="NCBI Taxonomy" id="4793"/>
    <lineage>
        <taxon>Eukaryota</taxon>
        <taxon>Sar</taxon>
        <taxon>Stramenopiles</taxon>
        <taxon>Oomycota</taxon>
        <taxon>Peronosporomycetes</taxon>
        <taxon>Peronosporales</taxon>
        <taxon>Peronosporaceae</taxon>
        <taxon>Phytophthora</taxon>
    </lineage>
</organism>
<name>A0AAD9LKF1_9STRA</name>
<dbReference type="PROSITE" id="PS50217">
    <property type="entry name" value="BZIP"/>
    <property type="match status" value="1"/>
</dbReference>
<dbReference type="Gene3D" id="1.20.5.170">
    <property type="match status" value="1"/>
</dbReference>
<sequence>MNTLREKRKLLEAADSTHNKKLKTGPVLNSNDEGRLCTLDDQEEQTDPDSKEAKRKRRLMRNRQSAQLHRERKKTYIGELEDQLQDKESEVKALQKQLAARTAESERLKRQLATCTCRRTTILL</sequence>
<gene>
    <name evidence="3" type="ORF">P3T76_008231</name>
</gene>
<protein>
    <submittedName>
        <fullName evidence="3">BZIP transcription factor 60</fullName>
    </submittedName>
</protein>
<keyword evidence="4" id="KW-1185">Reference proteome</keyword>
<dbReference type="InterPro" id="IPR046347">
    <property type="entry name" value="bZIP_sf"/>
</dbReference>
<evidence type="ECO:0000256" key="1">
    <source>
        <dbReference type="SAM" id="MobiDB-lite"/>
    </source>
</evidence>
<dbReference type="PANTHER" id="PTHR37616">
    <property type="entry name" value="BZIP TRANSCRIPTION FACTOR 60-LIKE"/>
    <property type="match status" value="1"/>
</dbReference>
<dbReference type="AlphaFoldDB" id="A0AAD9LKF1"/>
<evidence type="ECO:0000313" key="4">
    <source>
        <dbReference type="Proteomes" id="UP001259832"/>
    </source>
</evidence>
<accession>A0AAD9LKF1</accession>
<feature type="compositionally biased region" description="Basic and acidic residues" evidence="1">
    <location>
        <begin position="9"/>
        <end position="18"/>
    </location>
</feature>
<comment type="caution">
    <text evidence="3">The sequence shown here is derived from an EMBL/GenBank/DDBJ whole genome shotgun (WGS) entry which is preliminary data.</text>
</comment>
<feature type="domain" description="BZIP" evidence="2">
    <location>
        <begin position="52"/>
        <end position="115"/>
    </location>
</feature>